<organism evidence="2">
    <name type="scientific">Harpegnathos saltator</name>
    <name type="common">Jerdon's jumping ant</name>
    <dbReference type="NCBI Taxonomy" id="610380"/>
    <lineage>
        <taxon>Eukaryota</taxon>
        <taxon>Metazoa</taxon>
        <taxon>Ecdysozoa</taxon>
        <taxon>Arthropoda</taxon>
        <taxon>Hexapoda</taxon>
        <taxon>Insecta</taxon>
        <taxon>Pterygota</taxon>
        <taxon>Neoptera</taxon>
        <taxon>Endopterygota</taxon>
        <taxon>Hymenoptera</taxon>
        <taxon>Apocrita</taxon>
        <taxon>Aculeata</taxon>
        <taxon>Formicoidea</taxon>
        <taxon>Formicidae</taxon>
        <taxon>Ponerinae</taxon>
        <taxon>Ponerini</taxon>
        <taxon>Harpegnathos</taxon>
    </lineage>
</organism>
<keyword evidence="2" id="KW-1185">Reference proteome</keyword>
<accession>E2BYX8</accession>
<name>E2BYX8_HARSA</name>
<gene>
    <name evidence="1" type="ORF">EAI_11677</name>
</gene>
<sequence>MPEIPVSSDAPASAILTEQSCDRLGTSEARFEGSKEEDKVEEKWWVEEEISAVRIEDPSMGRYRGACLVA</sequence>
<protein>
    <submittedName>
        <fullName evidence="1">Uncharacterized protein</fullName>
    </submittedName>
</protein>
<reference evidence="1 2" key="1">
    <citation type="journal article" date="2010" name="Science">
        <title>Genomic comparison of the ants Camponotus floridanus and Harpegnathos saltator.</title>
        <authorList>
            <person name="Bonasio R."/>
            <person name="Zhang G."/>
            <person name="Ye C."/>
            <person name="Mutti N.S."/>
            <person name="Fang X."/>
            <person name="Qin N."/>
            <person name="Donahue G."/>
            <person name="Yang P."/>
            <person name="Li Q."/>
            <person name="Li C."/>
            <person name="Zhang P."/>
            <person name="Huang Z."/>
            <person name="Berger S.L."/>
            <person name="Reinberg D."/>
            <person name="Wang J."/>
            <person name="Liebig J."/>
        </authorList>
    </citation>
    <scope>NUCLEOTIDE SEQUENCE [LARGE SCALE GENOMIC DNA]</scope>
    <source>
        <strain evidence="1 2">R22 G/1</strain>
    </source>
</reference>
<proteinExistence type="predicted"/>
<dbReference type="EMBL" id="GL451531">
    <property type="protein sequence ID" value="EFN79096.1"/>
    <property type="molecule type" value="Genomic_DNA"/>
</dbReference>
<dbReference type="AlphaFoldDB" id="E2BYX8"/>
<evidence type="ECO:0000313" key="1">
    <source>
        <dbReference type="EMBL" id="EFN79096.1"/>
    </source>
</evidence>
<evidence type="ECO:0000313" key="2">
    <source>
        <dbReference type="Proteomes" id="UP000008237"/>
    </source>
</evidence>
<dbReference type="Proteomes" id="UP000008237">
    <property type="component" value="Unassembled WGS sequence"/>
</dbReference>
<dbReference type="InParanoid" id="E2BYX8"/>